<dbReference type="AlphaFoldDB" id="A0AAN9KCL6"/>
<accession>A0AAN9KCL6</accession>
<keyword evidence="3" id="KW-1185">Reference proteome</keyword>
<sequence length="78" mass="8707">MSASRSSLLMRMNLQWVLLEVPDSQVAVLEGTNGKREKRHHHQERNESHWERRSGSFHMGSSYALGSVGGGGDSIDLD</sequence>
<evidence type="ECO:0000313" key="2">
    <source>
        <dbReference type="EMBL" id="KAK7313916.1"/>
    </source>
</evidence>
<gene>
    <name evidence="2" type="ORF">VNO77_39121</name>
</gene>
<evidence type="ECO:0000313" key="3">
    <source>
        <dbReference type="Proteomes" id="UP001367508"/>
    </source>
</evidence>
<feature type="region of interest" description="Disordered" evidence="1">
    <location>
        <begin position="31"/>
        <end position="53"/>
    </location>
</feature>
<evidence type="ECO:0000256" key="1">
    <source>
        <dbReference type="SAM" id="MobiDB-lite"/>
    </source>
</evidence>
<proteinExistence type="predicted"/>
<dbReference type="Proteomes" id="UP001367508">
    <property type="component" value="Unassembled WGS sequence"/>
</dbReference>
<protein>
    <submittedName>
        <fullName evidence="2">Uncharacterized protein</fullName>
    </submittedName>
</protein>
<reference evidence="2 3" key="1">
    <citation type="submission" date="2024-01" db="EMBL/GenBank/DDBJ databases">
        <title>The genomes of 5 underutilized Papilionoideae crops provide insights into root nodulation and disease resistanc.</title>
        <authorList>
            <person name="Jiang F."/>
        </authorList>
    </citation>
    <scope>NUCLEOTIDE SEQUENCE [LARGE SCALE GENOMIC DNA]</scope>
    <source>
        <strain evidence="2">LVBAO_FW01</strain>
        <tissue evidence="2">Leaves</tissue>
    </source>
</reference>
<feature type="compositionally biased region" description="Basic and acidic residues" evidence="1">
    <location>
        <begin position="44"/>
        <end position="53"/>
    </location>
</feature>
<dbReference type="EMBL" id="JAYMYQ010000009">
    <property type="protein sequence ID" value="KAK7313916.1"/>
    <property type="molecule type" value="Genomic_DNA"/>
</dbReference>
<organism evidence="2 3">
    <name type="scientific">Canavalia gladiata</name>
    <name type="common">Sword bean</name>
    <name type="synonym">Dolichos gladiatus</name>
    <dbReference type="NCBI Taxonomy" id="3824"/>
    <lineage>
        <taxon>Eukaryota</taxon>
        <taxon>Viridiplantae</taxon>
        <taxon>Streptophyta</taxon>
        <taxon>Embryophyta</taxon>
        <taxon>Tracheophyta</taxon>
        <taxon>Spermatophyta</taxon>
        <taxon>Magnoliopsida</taxon>
        <taxon>eudicotyledons</taxon>
        <taxon>Gunneridae</taxon>
        <taxon>Pentapetalae</taxon>
        <taxon>rosids</taxon>
        <taxon>fabids</taxon>
        <taxon>Fabales</taxon>
        <taxon>Fabaceae</taxon>
        <taxon>Papilionoideae</taxon>
        <taxon>50 kb inversion clade</taxon>
        <taxon>NPAAA clade</taxon>
        <taxon>indigoferoid/millettioid clade</taxon>
        <taxon>Phaseoleae</taxon>
        <taxon>Canavalia</taxon>
    </lineage>
</organism>
<name>A0AAN9KCL6_CANGL</name>
<comment type="caution">
    <text evidence="2">The sequence shown here is derived from an EMBL/GenBank/DDBJ whole genome shotgun (WGS) entry which is preliminary data.</text>
</comment>